<dbReference type="SFLD" id="SFLDF00027">
    <property type="entry name" value="p-type_atpase"/>
    <property type="match status" value="1"/>
</dbReference>
<dbReference type="Gene3D" id="2.70.150.10">
    <property type="entry name" value="Calcium-transporting ATPase, cytoplasmic transduction domain A"/>
    <property type="match status" value="1"/>
</dbReference>
<dbReference type="AlphaFoldDB" id="A0A4W6FKK6"/>
<dbReference type="FunFam" id="1.20.1110.10:FF:000026">
    <property type="entry name" value="Cation-transporting ATPase"/>
    <property type="match status" value="1"/>
</dbReference>
<dbReference type="InterPro" id="IPR047819">
    <property type="entry name" value="P5A-ATPase_N"/>
</dbReference>
<dbReference type="InterPro" id="IPR018303">
    <property type="entry name" value="ATPase_P-typ_P_site"/>
</dbReference>
<feature type="transmembrane region" description="Helical" evidence="20">
    <location>
        <begin position="389"/>
        <end position="408"/>
    </location>
</feature>
<keyword evidence="13 20" id="KW-1133">Transmembrane helix</keyword>
<dbReference type="FunFam" id="2.70.150.10:FF:000017">
    <property type="entry name" value="Cation-transporting ATPase"/>
    <property type="match status" value="1"/>
</dbReference>
<dbReference type="GO" id="GO:0055038">
    <property type="term" value="C:recycling endosome membrane"/>
    <property type="evidence" value="ECO:0007669"/>
    <property type="project" value="UniProtKB-SubCell"/>
</dbReference>
<dbReference type="STRING" id="8187.ENSLCAP00010051101"/>
<sequence>ATCFEVWGYRPCLWKMVLVGMGAVCSGGLLLLLLYWLPEWGVKGTCTHTSLRDARTLLLRTTDEFRQWFRAKVHVMLAPGRKPFDSFNLQSTAQLPNGDGDHGVSAEEHHGKFAQRQPAQIHYFTHHSTKYYWNDETHNFELGLEDVNVSCASVHSDHSSGLSKMLQDYRRLFFGENEIAVRVPSLFKLLIKEVLNPFYIFQLFSVILWSAEDYYYYATAIVFMSVISIATSLYTIKKQYVMLHDMVAAHSVVRVSVCRGNKDIEEAMSTELVPGDVVIIPVNGMIMPCDAVLIHGTCIVNESMLTGESVPVTKTSLPSLGEEAARRYNMEEHKRYTLFCGTHVIQTRFYTGELVKAVVVRTGFSTEKGHLVRSILYPKPTDFKLYRDAYLFLLCLVGVAGIGFIYTIVLSIMNKVPAKTIIIESLDIITITVPPALPAAMTAGIVYAQRRLKRVGIFCISPQRINMCGQLNLVCFDKTGTLTEDGLDLWGIQRIEDGSFSPPESEAAKESLVNSAFVACMATCHSLTKIEGELSGDPLDLKMFSATGWILEEPTEEETALHNPIMPTVVRPPKHAIPEASQSNPLTQNMSCEIGIVRQFPFSSALQRMSVVVRRLGERHMDAYLKGAPEIVANLCKQHTVPQSFTETLETYTRQGFRVIALAHRQLESKLSWHKVQSLSRDLIETNMEFLGLIIMQNKIKQETAGVLCELRKANIRTLMVTGDNMLTAISVARDCGMVRAHEKVIIADAVPPKDFQSASITWHYTENPINLEEGMYDKKQTLQEQSYHFAVSGRAFAVITEHFPHLVQKLVLRATVFARMAPDQKTQLVEVLQSIDYTVGMCGDGANDCGALKRAHSGISLSELEASVASPFTSSTSNISCVPNLIREGRAALITSFCVFKFMALYSIIQYLSVTLLYSILSNLGDFQFLFIDIAIILIIAFTMSLNPAWKDLVWRRPPSSLISGPLLCSVLTQILTCLVFQVLAFLLVRQQSWYEIWTPQSDACNVSSSSLSHSQNTTSPHDHKNIRNYENTTLFYVSSFQYLAVAIVFSKGKPFRQPIYKNCKTYSVLLIVSVMYVERDYLVCSSCCSASPPQIVCVPHDWRITLVVIVIVNAAVSFMLEVHFRDITPYKLSVTDLFFRLENCDLHVANDRWGSSFLSWLFCQRNKAPSVRYMHLALELQDDSDWPPRPSTVTYDVDPGGCQQTSLHKE</sequence>
<evidence type="ECO:0000256" key="17">
    <source>
        <dbReference type="ARBA" id="ARBA00066779"/>
    </source>
</evidence>
<dbReference type="PRINTS" id="PR00119">
    <property type="entry name" value="CATATPASE"/>
</dbReference>
<evidence type="ECO:0000256" key="2">
    <source>
        <dbReference type="ARBA" id="ARBA00004195"/>
    </source>
</evidence>
<dbReference type="InterPro" id="IPR006544">
    <property type="entry name" value="P-type_TPase_V"/>
</dbReference>
<dbReference type="FunFam" id="1.20.1110.10:FF:000023">
    <property type="entry name" value="Cation-transporting ATPase"/>
    <property type="match status" value="1"/>
</dbReference>
<keyword evidence="8" id="KW-0547">Nucleotide-binding</keyword>
<dbReference type="GO" id="GO:0019829">
    <property type="term" value="F:ATPase-coupled monoatomic cation transmembrane transporter activity"/>
    <property type="evidence" value="ECO:0007669"/>
    <property type="project" value="InterPro"/>
</dbReference>
<keyword evidence="11" id="KW-0460">Magnesium</keyword>
<dbReference type="EC" id="7.6.2.16" evidence="17"/>
<dbReference type="InterPro" id="IPR004014">
    <property type="entry name" value="ATPase_P-typ_cation-transptr_N"/>
</dbReference>
<feature type="transmembrane region" description="Helical" evidence="20">
    <location>
        <begin position="1104"/>
        <end position="1124"/>
    </location>
</feature>
<dbReference type="SUPFAM" id="SSF56784">
    <property type="entry name" value="HAD-like"/>
    <property type="match status" value="1"/>
</dbReference>
<dbReference type="NCBIfam" id="TIGR01657">
    <property type="entry name" value="P-ATPase-V"/>
    <property type="match status" value="1"/>
</dbReference>
<dbReference type="Proteomes" id="UP000314980">
    <property type="component" value="Unassembled WGS sequence"/>
</dbReference>
<dbReference type="InterPro" id="IPR047821">
    <property type="entry name" value="P5B-type_ATPase"/>
</dbReference>
<dbReference type="GO" id="GO:0015594">
    <property type="term" value="F:ABC-type putrescine transporter activity"/>
    <property type="evidence" value="ECO:0007669"/>
    <property type="project" value="UniProtKB-EC"/>
</dbReference>
<comment type="similarity">
    <text evidence="4">Belongs to the cation transport ATPase (P-type) (TC 3.A.3) family. Type V subfamily.</text>
</comment>
<dbReference type="SFLD" id="SFLDS00003">
    <property type="entry name" value="Haloacid_Dehalogenase"/>
    <property type="match status" value="1"/>
</dbReference>
<reference evidence="22" key="3">
    <citation type="submission" date="2025-09" db="UniProtKB">
        <authorList>
            <consortium name="Ensembl"/>
        </authorList>
    </citation>
    <scope>IDENTIFICATION</scope>
</reference>
<protein>
    <recommendedName>
        <fullName evidence="18">Polyamine-transporting ATPase 13A3</fullName>
        <ecNumber evidence="17">7.6.2.16</ecNumber>
    </recommendedName>
    <alternativeName>
        <fullName evidence="19">Putrescine transporting ATPase</fullName>
    </alternativeName>
</protein>
<evidence type="ECO:0000256" key="10">
    <source>
        <dbReference type="ARBA" id="ARBA00022840"/>
    </source>
</evidence>
<feature type="domain" description="Cation-transporting P-type ATPase N-terminal" evidence="21">
    <location>
        <begin position="141"/>
        <end position="214"/>
    </location>
</feature>
<dbReference type="GO" id="GO:0031902">
    <property type="term" value="C:late endosome membrane"/>
    <property type="evidence" value="ECO:0007669"/>
    <property type="project" value="UniProtKB-SubCell"/>
</dbReference>
<reference evidence="22" key="2">
    <citation type="submission" date="2025-08" db="UniProtKB">
        <authorList>
            <consortium name="Ensembl"/>
        </authorList>
    </citation>
    <scope>IDENTIFICATION</scope>
</reference>
<evidence type="ECO:0000313" key="23">
    <source>
        <dbReference type="Proteomes" id="UP000314980"/>
    </source>
</evidence>
<evidence type="ECO:0000256" key="11">
    <source>
        <dbReference type="ARBA" id="ARBA00022842"/>
    </source>
</evidence>
<dbReference type="GO" id="GO:0016887">
    <property type="term" value="F:ATP hydrolysis activity"/>
    <property type="evidence" value="ECO:0007669"/>
    <property type="project" value="InterPro"/>
</dbReference>
<evidence type="ECO:0000256" key="19">
    <source>
        <dbReference type="ARBA" id="ARBA00076813"/>
    </source>
</evidence>
<evidence type="ECO:0000256" key="8">
    <source>
        <dbReference type="ARBA" id="ARBA00022741"/>
    </source>
</evidence>
<evidence type="ECO:0000256" key="3">
    <source>
        <dbReference type="ARBA" id="ARBA00004520"/>
    </source>
</evidence>
<comment type="catalytic activity">
    <reaction evidence="15">
        <text>putrescine(out) + ATP + H2O = putrescine(in) + ADP + phosphate + H(+)</text>
        <dbReference type="Rhea" id="RHEA:29995"/>
        <dbReference type="ChEBI" id="CHEBI:15377"/>
        <dbReference type="ChEBI" id="CHEBI:15378"/>
        <dbReference type="ChEBI" id="CHEBI:30616"/>
        <dbReference type="ChEBI" id="CHEBI:43474"/>
        <dbReference type="ChEBI" id="CHEBI:326268"/>
        <dbReference type="ChEBI" id="CHEBI:456216"/>
        <dbReference type="EC" id="7.6.2.16"/>
    </reaction>
    <physiologicalReaction direction="left-to-right" evidence="15">
        <dbReference type="Rhea" id="RHEA:29996"/>
    </physiologicalReaction>
</comment>
<feature type="transmembrane region" description="Helical" evidence="20">
    <location>
        <begin position="898"/>
        <end position="922"/>
    </location>
</feature>
<dbReference type="Ensembl" id="ENSLCAT00010052439.1">
    <property type="protein sequence ID" value="ENSLCAP00010051101.1"/>
    <property type="gene ID" value="ENSLCAG00010023678.1"/>
</dbReference>
<accession>A0A4W6FKK6</accession>
<dbReference type="SUPFAM" id="SSF81665">
    <property type="entry name" value="Calcium ATPase, transmembrane domain M"/>
    <property type="match status" value="1"/>
</dbReference>
<dbReference type="GO" id="GO:0015662">
    <property type="term" value="F:P-type ion transporter activity"/>
    <property type="evidence" value="ECO:0007669"/>
    <property type="project" value="InterPro"/>
</dbReference>
<dbReference type="Gene3D" id="3.40.50.1000">
    <property type="entry name" value="HAD superfamily/HAD-like"/>
    <property type="match status" value="1"/>
</dbReference>
<comment type="subcellular location">
    <subcellularLocation>
        <location evidence="3">Early endosome membrane</location>
        <topology evidence="3">Multi-pass membrane protein</topology>
    </subcellularLocation>
    <subcellularLocation>
        <location evidence="1">Late endosome membrane</location>
        <topology evidence="1">Multi-pass membrane protein</topology>
    </subcellularLocation>
    <subcellularLocation>
        <location evidence="2">Recycling endosome membrane</location>
        <topology evidence="2">Multi-pass membrane protein</topology>
    </subcellularLocation>
</comment>
<dbReference type="FunFam" id="3.40.50.1000:FF:000045">
    <property type="entry name" value="Cation-transporting ATPase"/>
    <property type="match status" value="1"/>
</dbReference>
<dbReference type="FunFam" id="3.40.1110.10:FF:000026">
    <property type="entry name" value="Cation-transporting ATPase"/>
    <property type="match status" value="1"/>
</dbReference>
<dbReference type="SFLD" id="SFLDG00002">
    <property type="entry name" value="C1.7:_P-type_atpase_like"/>
    <property type="match status" value="1"/>
</dbReference>
<feature type="transmembrane region" description="Helical" evidence="20">
    <location>
        <begin position="968"/>
        <end position="990"/>
    </location>
</feature>
<feature type="transmembrane region" description="Helical" evidence="20">
    <location>
        <begin position="928"/>
        <end position="947"/>
    </location>
</feature>
<dbReference type="GO" id="GO:0005524">
    <property type="term" value="F:ATP binding"/>
    <property type="evidence" value="ECO:0007669"/>
    <property type="project" value="UniProtKB-KW"/>
</dbReference>
<dbReference type="Pfam" id="PF00122">
    <property type="entry name" value="E1-E2_ATPase"/>
    <property type="match status" value="1"/>
</dbReference>
<dbReference type="Pfam" id="PF13246">
    <property type="entry name" value="Cation_ATPase"/>
    <property type="match status" value="1"/>
</dbReference>
<dbReference type="GO" id="GO:0006874">
    <property type="term" value="P:intracellular calcium ion homeostasis"/>
    <property type="evidence" value="ECO:0007669"/>
    <property type="project" value="TreeGrafter"/>
</dbReference>
<dbReference type="InterPro" id="IPR059000">
    <property type="entry name" value="ATPase_P-type_domA"/>
</dbReference>
<gene>
    <name evidence="22" type="primary">ATP13A3</name>
</gene>
<keyword evidence="7" id="KW-0479">Metal-binding</keyword>
<evidence type="ECO:0000256" key="13">
    <source>
        <dbReference type="ARBA" id="ARBA00022989"/>
    </source>
</evidence>
<feature type="transmembrane region" description="Helical" evidence="20">
    <location>
        <begin position="428"/>
        <end position="448"/>
    </location>
</feature>
<evidence type="ECO:0000256" key="18">
    <source>
        <dbReference type="ARBA" id="ARBA00074226"/>
    </source>
</evidence>
<dbReference type="PANTHER" id="PTHR45630:SF12">
    <property type="entry name" value="POLYAMINE-TRANSPORTING ATPASE 13A3"/>
    <property type="match status" value="1"/>
</dbReference>
<dbReference type="InterPro" id="IPR008250">
    <property type="entry name" value="ATPase_P-typ_transduc_dom_A_sf"/>
</dbReference>
<dbReference type="GO" id="GO:0031901">
    <property type="term" value="C:early endosome membrane"/>
    <property type="evidence" value="ECO:0007669"/>
    <property type="project" value="UniProtKB-SubCell"/>
</dbReference>
<dbReference type="InParanoid" id="A0A4W6FKK6"/>
<dbReference type="GeneTree" id="ENSGT00940000155941"/>
<dbReference type="Pfam" id="PF12409">
    <property type="entry name" value="P5-ATPase"/>
    <property type="match status" value="1"/>
</dbReference>
<dbReference type="Pfam" id="PF00690">
    <property type="entry name" value="Cation_ATPase_N"/>
    <property type="match status" value="1"/>
</dbReference>
<keyword evidence="23" id="KW-1185">Reference proteome</keyword>
<evidence type="ECO:0000256" key="7">
    <source>
        <dbReference type="ARBA" id="ARBA00022723"/>
    </source>
</evidence>
<dbReference type="InterPro" id="IPR023298">
    <property type="entry name" value="ATPase_P-typ_TM_dom_sf"/>
</dbReference>
<organism evidence="22 23">
    <name type="scientific">Lates calcarifer</name>
    <name type="common">Barramundi</name>
    <name type="synonym">Holocentrus calcarifer</name>
    <dbReference type="NCBI Taxonomy" id="8187"/>
    <lineage>
        <taxon>Eukaryota</taxon>
        <taxon>Metazoa</taxon>
        <taxon>Chordata</taxon>
        <taxon>Craniata</taxon>
        <taxon>Vertebrata</taxon>
        <taxon>Euteleostomi</taxon>
        <taxon>Actinopterygii</taxon>
        <taxon>Neopterygii</taxon>
        <taxon>Teleostei</taxon>
        <taxon>Neoteleostei</taxon>
        <taxon>Acanthomorphata</taxon>
        <taxon>Carangaria</taxon>
        <taxon>Carangaria incertae sedis</taxon>
        <taxon>Centropomidae</taxon>
        <taxon>Lates</taxon>
    </lineage>
</organism>
<name>A0A4W6FKK6_LATCA</name>
<dbReference type="CDD" id="cd07542">
    <property type="entry name" value="P-type_ATPase_cation"/>
    <property type="match status" value="1"/>
</dbReference>
<keyword evidence="10" id="KW-0067">ATP-binding</keyword>
<feature type="transmembrane region" description="Helical" evidence="20">
    <location>
        <begin position="215"/>
        <end position="236"/>
    </location>
</feature>
<evidence type="ECO:0000256" key="9">
    <source>
        <dbReference type="ARBA" id="ARBA00022753"/>
    </source>
</evidence>
<evidence type="ECO:0000256" key="4">
    <source>
        <dbReference type="ARBA" id="ARBA00006000"/>
    </source>
</evidence>
<evidence type="ECO:0000256" key="6">
    <source>
        <dbReference type="ARBA" id="ARBA00022692"/>
    </source>
</evidence>
<evidence type="ECO:0000256" key="14">
    <source>
        <dbReference type="ARBA" id="ARBA00023136"/>
    </source>
</evidence>
<proteinExistence type="inferred from homology"/>
<dbReference type="SUPFAM" id="SSF81653">
    <property type="entry name" value="Calcium ATPase, transduction domain A"/>
    <property type="match status" value="1"/>
</dbReference>
<keyword evidence="5" id="KW-0597">Phosphoprotein</keyword>
<dbReference type="InterPro" id="IPR023214">
    <property type="entry name" value="HAD_sf"/>
</dbReference>
<dbReference type="SMART" id="SM00831">
    <property type="entry name" value="Cation_ATPase_N"/>
    <property type="match status" value="1"/>
</dbReference>
<evidence type="ECO:0000256" key="16">
    <source>
        <dbReference type="ARBA" id="ARBA00053935"/>
    </source>
</evidence>
<dbReference type="Gene3D" id="3.40.1110.10">
    <property type="entry name" value="Calcium-transporting ATPase, cytoplasmic domain N"/>
    <property type="match status" value="1"/>
</dbReference>
<dbReference type="InterPro" id="IPR036412">
    <property type="entry name" value="HAD-like_sf"/>
</dbReference>
<dbReference type="InterPro" id="IPR044492">
    <property type="entry name" value="P_typ_ATPase_HD_dom"/>
</dbReference>
<keyword evidence="12" id="KW-1278">Translocase</keyword>
<evidence type="ECO:0000313" key="22">
    <source>
        <dbReference type="Ensembl" id="ENSLCAP00010051101.1"/>
    </source>
</evidence>
<evidence type="ECO:0000259" key="21">
    <source>
        <dbReference type="SMART" id="SM00831"/>
    </source>
</evidence>
<dbReference type="NCBIfam" id="TIGR01494">
    <property type="entry name" value="ATPase_P-type"/>
    <property type="match status" value="2"/>
</dbReference>
<keyword evidence="6 20" id="KW-0812">Transmembrane</keyword>
<dbReference type="PROSITE" id="PS00154">
    <property type="entry name" value="ATPASE_E1_E2"/>
    <property type="match status" value="1"/>
</dbReference>
<reference evidence="23" key="1">
    <citation type="submission" date="2015-09" db="EMBL/GenBank/DDBJ databases">
        <authorList>
            <person name="Sai Rama Sridatta P."/>
        </authorList>
    </citation>
    <scope>NUCLEOTIDE SEQUENCE [LARGE SCALE GENOMIC DNA]</scope>
</reference>
<dbReference type="InterPro" id="IPR023299">
    <property type="entry name" value="ATPase_P-typ_cyto_dom_N"/>
</dbReference>
<dbReference type="InterPro" id="IPR001757">
    <property type="entry name" value="P_typ_ATPase"/>
</dbReference>
<dbReference type="GO" id="GO:0046872">
    <property type="term" value="F:metal ion binding"/>
    <property type="evidence" value="ECO:0007669"/>
    <property type="project" value="UniProtKB-KW"/>
</dbReference>
<feature type="transmembrane region" description="Helical" evidence="20">
    <location>
        <begin position="16"/>
        <end position="37"/>
    </location>
</feature>
<keyword evidence="9" id="KW-0967">Endosome</keyword>
<dbReference type="PANTHER" id="PTHR45630">
    <property type="entry name" value="CATION-TRANSPORTING ATPASE-RELATED"/>
    <property type="match status" value="1"/>
</dbReference>
<comment type="function">
    <text evidence="16">ATP-driven pump involved in endocytosis-dependent polyamine transport. Uses ATP as an energy source to transfer polyamine precursor putrescine from the endosomal compartment to the cytosol.</text>
</comment>
<dbReference type="SUPFAM" id="SSF81660">
    <property type="entry name" value="Metal cation-transporting ATPase, ATP-binding domain N"/>
    <property type="match status" value="1"/>
</dbReference>
<keyword evidence="14 20" id="KW-0472">Membrane</keyword>
<evidence type="ECO:0000256" key="5">
    <source>
        <dbReference type="ARBA" id="ARBA00022553"/>
    </source>
</evidence>
<evidence type="ECO:0000256" key="20">
    <source>
        <dbReference type="SAM" id="Phobius"/>
    </source>
</evidence>
<evidence type="ECO:0000256" key="15">
    <source>
        <dbReference type="ARBA" id="ARBA00051385"/>
    </source>
</evidence>
<evidence type="ECO:0000256" key="12">
    <source>
        <dbReference type="ARBA" id="ARBA00022967"/>
    </source>
</evidence>
<evidence type="ECO:0000256" key="1">
    <source>
        <dbReference type="ARBA" id="ARBA00004107"/>
    </source>
</evidence>